<dbReference type="Proteomes" id="UP001549291">
    <property type="component" value="Unassembled WGS sequence"/>
</dbReference>
<proteinExistence type="predicted"/>
<evidence type="ECO:0000256" key="7">
    <source>
        <dbReference type="SAM" id="Phobius"/>
    </source>
</evidence>
<keyword evidence="4 7" id="KW-1133">Transmembrane helix</keyword>
<dbReference type="InterPro" id="IPR017039">
    <property type="entry name" value="Virul_fac_BrkB"/>
</dbReference>
<evidence type="ECO:0000256" key="4">
    <source>
        <dbReference type="ARBA" id="ARBA00022989"/>
    </source>
</evidence>
<evidence type="ECO:0000256" key="1">
    <source>
        <dbReference type="ARBA" id="ARBA00004651"/>
    </source>
</evidence>
<keyword evidence="9" id="KW-1185">Reference proteome</keyword>
<dbReference type="PANTHER" id="PTHR30213:SF0">
    <property type="entry name" value="UPF0761 MEMBRANE PROTEIN YIHY"/>
    <property type="match status" value="1"/>
</dbReference>
<dbReference type="Pfam" id="PF03631">
    <property type="entry name" value="Virul_fac_BrkB"/>
    <property type="match status" value="1"/>
</dbReference>
<sequence length="185" mass="19454">MKHVVDGTPRGRGDHSGWSIAAALGLLAAAFLVERFAPLEDEIHPPLAEAKRDTAAAGLAAEGDGRGRSATSPSEIPAEGWKDILWRVYGNIGEHRILALAAGMTYYSILAIFPAIAALVAICGLFSDPGSIARHLDDVSGFIPGGAVDVAREQLMRVATKGDRTLGSSHSRSGWESRCGARTPL</sequence>
<comment type="subcellular location">
    <subcellularLocation>
        <location evidence="1">Cell membrane</location>
        <topology evidence="1">Multi-pass membrane protein</topology>
    </subcellularLocation>
</comment>
<gene>
    <name evidence="8" type="ORF">ABIF63_000386</name>
</gene>
<name>A0ABV2RH65_BRAJP</name>
<keyword evidence="5 7" id="KW-0472">Membrane</keyword>
<protein>
    <submittedName>
        <fullName evidence="8">Uncharacterized protein</fullName>
    </submittedName>
</protein>
<evidence type="ECO:0000256" key="2">
    <source>
        <dbReference type="ARBA" id="ARBA00022475"/>
    </source>
</evidence>
<dbReference type="PANTHER" id="PTHR30213">
    <property type="entry name" value="INNER MEMBRANE PROTEIN YHJD"/>
    <property type="match status" value="1"/>
</dbReference>
<evidence type="ECO:0000313" key="9">
    <source>
        <dbReference type="Proteomes" id="UP001549291"/>
    </source>
</evidence>
<feature type="transmembrane region" description="Helical" evidence="7">
    <location>
        <begin position="15"/>
        <end position="33"/>
    </location>
</feature>
<organism evidence="8 9">
    <name type="scientific">Bradyrhizobium japonicum</name>
    <dbReference type="NCBI Taxonomy" id="375"/>
    <lineage>
        <taxon>Bacteria</taxon>
        <taxon>Pseudomonadati</taxon>
        <taxon>Pseudomonadota</taxon>
        <taxon>Alphaproteobacteria</taxon>
        <taxon>Hyphomicrobiales</taxon>
        <taxon>Nitrobacteraceae</taxon>
        <taxon>Bradyrhizobium</taxon>
    </lineage>
</organism>
<evidence type="ECO:0000313" key="8">
    <source>
        <dbReference type="EMBL" id="MET4716283.1"/>
    </source>
</evidence>
<keyword evidence="2" id="KW-1003">Cell membrane</keyword>
<dbReference type="RefSeq" id="WP_370152522.1">
    <property type="nucleotide sequence ID" value="NZ_JBEPTQ010000001.1"/>
</dbReference>
<evidence type="ECO:0000256" key="6">
    <source>
        <dbReference type="SAM" id="MobiDB-lite"/>
    </source>
</evidence>
<reference evidence="8 9" key="1">
    <citation type="submission" date="2024-06" db="EMBL/GenBank/DDBJ databases">
        <title>Genomic Encyclopedia of Type Strains, Phase V (KMG-V): Genome sequencing to study the core and pangenomes of soil and plant-associated prokaryotes.</title>
        <authorList>
            <person name="Whitman W."/>
        </authorList>
    </citation>
    <scope>NUCLEOTIDE SEQUENCE [LARGE SCALE GENOMIC DNA]</scope>
    <source>
        <strain evidence="8 9">USDA 160</strain>
    </source>
</reference>
<evidence type="ECO:0000256" key="5">
    <source>
        <dbReference type="ARBA" id="ARBA00023136"/>
    </source>
</evidence>
<comment type="caution">
    <text evidence="8">The sequence shown here is derived from an EMBL/GenBank/DDBJ whole genome shotgun (WGS) entry which is preliminary data.</text>
</comment>
<evidence type="ECO:0000256" key="3">
    <source>
        <dbReference type="ARBA" id="ARBA00022692"/>
    </source>
</evidence>
<feature type="region of interest" description="Disordered" evidence="6">
    <location>
        <begin position="162"/>
        <end position="185"/>
    </location>
</feature>
<accession>A0ABV2RH65</accession>
<keyword evidence="3 7" id="KW-0812">Transmembrane</keyword>
<dbReference type="EMBL" id="JBEPTQ010000001">
    <property type="protein sequence ID" value="MET4716283.1"/>
    <property type="molecule type" value="Genomic_DNA"/>
</dbReference>
<feature type="transmembrane region" description="Helical" evidence="7">
    <location>
        <begin position="106"/>
        <end position="127"/>
    </location>
</feature>